<accession>A0A0F9I3I5</accession>
<protein>
    <submittedName>
        <fullName evidence="1">Uncharacterized protein</fullName>
    </submittedName>
</protein>
<evidence type="ECO:0000313" key="1">
    <source>
        <dbReference type="EMBL" id="KKM22057.1"/>
    </source>
</evidence>
<name>A0A0F9I3I5_9ZZZZ</name>
<sequence>MYVIPRKKRKSDAIEKSGKLFSEALHNKDYKKAASVVFWCVLKEFAKEGIMNALDYGNSFYERKKFRRGL</sequence>
<reference evidence="1" key="1">
    <citation type="journal article" date="2015" name="Nature">
        <title>Complex archaea that bridge the gap between prokaryotes and eukaryotes.</title>
        <authorList>
            <person name="Spang A."/>
            <person name="Saw J.H."/>
            <person name="Jorgensen S.L."/>
            <person name="Zaremba-Niedzwiedzka K."/>
            <person name="Martijn J."/>
            <person name="Lind A.E."/>
            <person name="van Eijk R."/>
            <person name="Schleper C."/>
            <person name="Guy L."/>
            <person name="Ettema T.J."/>
        </authorList>
    </citation>
    <scope>NUCLEOTIDE SEQUENCE</scope>
</reference>
<dbReference type="AlphaFoldDB" id="A0A0F9I3I5"/>
<proteinExistence type="predicted"/>
<dbReference type="EMBL" id="LAZR01013417">
    <property type="protein sequence ID" value="KKM22057.1"/>
    <property type="molecule type" value="Genomic_DNA"/>
</dbReference>
<comment type="caution">
    <text evidence="1">The sequence shown here is derived from an EMBL/GenBank/DDBJ whole genome shotgun (WGS) entry which is preliminary data.</text>
</comment>
<gene>
    <name evidence="1" type="ORF">LCGC14_1629210</name>
</gene>
<organism evidence="1">
    <name type="scientific">marine sediment metagenome</name>
    <dbReference type="NCBI Taxonomy" id="412755"/>
    <lineage>
        <taxon>unclassified sequences</taxon>
        <taxon>metagenomes</taxon>
        <taxon>ecological metagenomes</taxon>
    </lineage>
</organism>